<feature type="region of interest" description="Disordered" evidence="1">
    <location>
        <begin position="80"/>
        <end position="256"/>
    </location>
</feature>
<evidence type="ECO:0000259" key="2">
    <source>
        <dbReference type="SMART" id="SM00974"/>
    </source>
</evidence>
<keyword evidence="4" id="KW-1185">Reference proteome</keyword>
<dbReference type="PANTHER" id="PTHR28094">
    <property type="entry name" value="MEIOTICALLY UP-REGULATED GENE 113 PROTEIN"/>
    <property type="match status" value="1"/>
</dbReference>
<dbReference type="InterPro" id="IPR053006">
    <property type="entry name" value="Meiosis_regulatory"/>
</dbReference>
<dbReference type="SMART" id="SM00974">
    <property type="entry name" value="T5orf172"/>
    <property type="match status" value="1"/>
</dbReference>
<evidence type="ECO:0000313" key="3">
    <source>
        <dbReference type="EMBL" id="KAF2179902.1"/>
    </source>
</evidence>
<feature type="region of interest" description="Disordered" evidence="1">
    <location>
        <begin position="481"/>
        <end position="509"/>
    </location>
</feature>
<feature type="region of interest" description="Disordered" evidence="1">
    <location>
        <begin position="329"/>
        <end position="404"/>
    </location>
</feature>
<name>A0A6A6DND0_9PEZI</name>
<gene>
    <name evidence="3" type="ORF">K469DRAFT_715997</name>
</gene>
<feature type="domain" description="Bacteriophage T5 Orf172 DNA-binding" evidence="2">
    <location>
        <begin position="551"/>
        <end position="646"/>
    </location>
</feature>
<feature type="compositionally biased region" description="Low complexity" evidence="1">
    <location>
        <begin position="81"/>
        <end position="95"/>
    </location>
</feature>
<dbReference type="Proteomes" id="UP000800200">
    <property type="component" value="Unassembled WGS sequence"/>
</dbReference>
<dbReference type="OrthoDB" id="3511049at2759"/>
<dbReference type="AlphaFoldDB" id="A0A6A6DND0"/>
<feature type="compositionally biased region" description="Basic and acidic residues" evidence="1">
    <location>
        <begin position="100"/>
        <end position="116"/>
    </location>
</feature>
<evidence type="ECO:0000313" key="4">
    <source>
        <dbReference type="Proteomes" id="UP000800200"/>
    </source>
</evidence>
<feature type="compositionally biased region" description="Polar residues" evidence="1">
    <location>
        <begin position="123"/>
        <end position="160"/>
    </location>
</feature>
<organism evidence="3 4">
    <name type="scientific">Zopfia rhizophila CBS 207.26</name>
    <dbReference type="NCBI Taxonomy" id="1314779"/>
    <lineage>
        <taxon>Eukaryota</taxon>
        <taxon>Fungi</taxon>
        <taxon>Dikarya</taxon>
        <taxon>Ascomycota</taxon>
        <taxon>Pezizomycotina</taxon>
        <taxon>Dothideomycetes</taxon>
        <taxon>Dothideomycetes incertae sedis</taxon>
        <taxon>Zopfiaceae</taxon>
        <taxon>Zopfia</taxon>
    </lineage>
</organism>
<protein>
    <recommendedName>
        <fullName evidence="2">Bacteriophage T5 Orf172 DNA-binding domain-containing protein</fullName>
    </recommendedName>
</protein>
<reference evidence="3" key="1">
    <citation type="journal article" date="2020" name="Stud. Mycol.">
        <title>101 Dothideomycetes genomes: a test case for predicting lifestyles and emergence of pathogens.</title>
        <authorList>
            <person name="Haridas S."/>
            <person name="Albert R."/>
            <person name="Binder M."/>
            <person name="Bloem J."/>
            <person name="Labutti K."/>
            <person name="Salamov A."/>
            <person name="Andreopoulos B."/>
            <person name="Baker S."/>
            <person name="Barry K."/>
            <person name="Bills G."/>
            <person name="Bluhm B."/>
            <person name="Cannon C."/>
            <person name="Castanera R."/>
            <person name="Culley D."/>
            <person name="Daum C."/>
            <person name="Ezra D."/>
            <person name="Gonzalez J."/>
            <person name="Henrissat B."/>
            <person name="Kuo A."/>
            <person name="Liang C."/>
            <person name="Lipzen A."/>
            <person name="Lutzoni F."/>
            <person name="Magnuson J."/>
            <person name="Mondo S."/>
            <person name="Nolan M."/>
            <person name="Ohm R."/>
            <person name="Pangilinan J."/>
            <person name="Park H.-J."/>
            <person name="Ramirez L."/>
            <person name="Alfaro M."/>
            <person name="Sun H."/>
            <person name="Tritt A."/>
            <person name="Yoshinaga Y."/>
            <person name="Zwiers L.-H."/>
            <person name="Turgeon B."/>
            <person name="Goodwin S."/>
            <person name="Spatafora J."/>
            <person name="Crous P."/>
            <person name="Grigoriev I."/>
        </authorList>
    </citation>
    <scope>NUCLEOTIDE SEQUENCE</scope>
    <source>
        <strain evidence="3">CBS 207.26</strain>
    </source>
</reference>
<dbReference type="PANTHER" id="PTHR28094:SF1">
    <property type="entry name" value="MEIOTICALLY UP-REGULATED GENE 113 PROTEIN"/>
    <property type="match status" value="1"/>
</dbReference>
<feature type="compositionally biased region" description="Polar residues" evidence="1">
    <location>
        <begin position="168"/>
        <end position="183"/>
    </location>
</feature>
<dbReference type="Pfam" id="PF10544">
    <property type="entry name" value="T5orf172"/>
    <property type="match status" value="1"/>
</dbReference>
<feature type="region of interest" description="Disordered" evidence="1">
    <location>
        <begin position="446"/>
        <end position="465"/>
    </location>
</feature>
<evidence type="ECO:0000256" key="1">
    <source>
        <dbReference type="SAM" id="MobiDB-lite"/>
    </source>
</evidence>
<proteinExistence type="predicted"/>
<feature type="compositionally biased region" description="Polar residues" evidence="1">
    <location>
        <begin position="353"/>
        <end position="362"/>
    </location>
</feature>
<dbReference type="EMBL" id="ML994662">
    <property type="protein sequence ID" value="KAF2179902.1"/>
    <property type="molecule type" value="Genomic_DNA"/>
</dbReference>
<dbReference type="InterPro" id="IPR018306">
    <property type="entry name" value="Phage_T5_Orf172_DNA-bd"/>
</dbReference>
<accession>A0A6A6DND0</accession>
<sequence length="709" mass="79672">MFNINHRNLFKKAREALKLQANEVTGEHFSSIMRTLFCGHHHQQKFNEYETHFKRLWKEATPNTKIEVLDAFRNCRSEFLSAPTPQSGTPQQSPSYSRTQSDRSPKDHPNYIREGKNGLFPRFSNTPTRPRTAQPKLGQSTWSTTNASPSSQSIPVLSQESDIDLDVDSNSAAHSPFTSSLLRSSEHAPDQQSAAYSTTRDSDEVSEVQLPPKDNTHPKVPSIFERLAGGDGSRKFLVPKGKSRARNLSNPPPVQRLEAEQFSRELERPKSAQRSQQMGPLKFNFLDTAPSAKSSNPQASFNIGSSSIFGPPIIMGGSPTFEPSNWKRHPQEPIGIKSATSDYMPMPAEKNKNSAIGSTSKPTPERPNPVKAEKSVNVQLSDESRHSRSSLATAPELPTSKSIVNGFTRPFSETKYQNVSWKQGLAFRPNPTTLSEDLGQAARVEDFQRPSVSPSQSVEFPRYKKEVASPNLTPVSANYELRSKEPAPGQSNATPLTPRPKKKPSAFPVQTPQSIAQNIRKIILENVRPAEGYIYVLKAPSYFNAFPETKESGEQWVKIGIARDTRKRISTLKCTCGFSDLAECYVSGVVPIPLLHRVEKLCHEELNNFRRILSCKKDINGARHDAAHKEWFAVPEAVAIRTVKRWRKFIDFAPYSESGVLTDFWDDRVYKCGGYMQVSDTEDEFDYERAGERYQRWLEDSIGAKERKK</sequence>
<feature type="compositionally biased region" description="Polar residues" evidence="1">
    <location>
        <begin position="190"/>
        <end position="199"/>
    </location>
</feature>